<keyword evidence="2" id="KW-0805">Transcription regulation</keyword>
<dbReference type="RefSeq" id="WP_114983351.1">
    <property type="nucleotide sequence ID" value="NZ_CP027806.1"/>
</dbReference>
<dbReference type="PANTHER" id="PTHR43133">
    <property type="entry name" value="RNA POLYMERASE ECF-TYPE SIGMA FACTO"/>
    <property type="match status" value="1"/>
</dbReference>
<dbReference type="GO" id="GO:0016987">
    <property type="term" value="F:sigma factor activity"/>
    <property type="evidence" value="ECO:0007669"/>
    <property type="project" value="UniProtKB-KW"/>
</dbReference>
<evidence type="ECO:0000313" key="8">
    <source>
        <dbReference type="Proteomes" id="UP000254808"/>
    </source>
</evidence>
<dbReference type="Pfam" id="PF04542">
    <property type="entry name" value="Sigma70_r2"/>
    <property type="match status" value="1"/>
</dbReference>
<organism evidence="7 8">
    <name type="scientific">Cyclonatronum proteinivorum</name>
    <dbReference type="NCBI Taxonomy" id="1457365"/>
    <lineage>
        <taxon>Bacteria</taxon>
        <taxon>Pseudomonadati</taxon>
        <taxon>Balneolota</taxon>
        <taxon>Balneolia</taxon>
        <taxon>Balneolales</taxon>
        <taxon>Cyclonatronaceae</taxon>
        <taxon>Cyclonatronum</taxon>
    </lineage>
</organism>
<feature type="domain" description="RNA polymerase sigma factor 70 region 4 type 2" evidence="6">
    <location>
        <begin position="114"/>
        <end position="165"/>
    </location>
</feature>
<keyword evidence="8" id="KW-1185">Reference proteome</keyword>
<protein>
    <submittedName>
        <fullName evidence="7">RNA polymerase sigma-70 factor, ECF subfamily</fullName>
    </submittedName>
</protein>
<proteinExistence type="inferred from homology"/>
<reference evidence="7 8" key="1">
    <citation type="submission" date="2018-03" db="EMBL/GenBank/DDBJ databases">
        <title>Phenotypic and genomic properties of Cyclonatronum proteinivorum gen. nov., sp. nov., a haloalkaliphilic bacteroidete from soda lakes possessing Na+-translocating rhodopsin.</title>
        <authorList>
            <person name="Toshchakov S.V."/>
            <person name="Korzhenkov A."/>
            <person name="Samarov N.I."/>
            <person name="Kublanov I.V."/>
            <person name="Muntyan M.S."/>
            <person name="Sorokin D.Y."/>
        </authorList>
    </citation>
    <scope>NUCLEOTIDE SEQUENCE [LARGE SCALE GENOMIC DNA]</scope>
    <source>
        <strain evidence="7 8">Omega</strain>
    </source>
</reference>
<dbReference type="KEGG" id="cprv:CYPRO_0757"/>
<keyword evidence="3" id="KW-0731">Sigma factor</keyword>
<dbReference type="SUPFAM" id="SSF88946">
    <property type="entry name" value="Sigma2 domain of RNA polymerase sigma factors"/>
    <property type="match status" value="1"/>
</dbReference>
<dbReference type="InterPro" id="IPR014284">
    <property type="entry name" value="RNA_pol_sigma-70_dom"/>
</dbReference>
<dbReference type="InterPro" id="IPR013325">
    <property type="entry name" value="RNA_pol_sigma_r2"/>
</dbReference>
<dbReference type="InterPro" id="IPR036388">
    <property type="entry name" value="WH-like_DNA-bd_sf"/>
</dbReference>
<dbReference type="InterPro" id="IPR013249">
    <property type="entry name" value="RNA_pol_sigma70_r4_t2"/>
</dbReference>
<dbReference type="AlphaFoldDB" id="A0A345UHT8"/>
<comment type="similarity">
    <text evidence="1">Belongs to the sigma-70 factor family. ECF subfamily.</text>
</comment>
<dbReference type="GO" id="GO:0003677">
    <property type="term" value="F:DNA binding"/>
    <property type="evidence" value="ECO:0007669"/>
    <property type="project" value="InterPro"/>
</dbReference>
<dbReference type="SUPFAM" id="SSF88659">
    <property type="entry name" value="Sigma3 and sigma4 domains of RNA polymerase sigma factors"/>
    <property type="match status" value="1"/>
</dbReference>
<sequence>MFAQKSPQQQLDEQLEELYPRIERSVRVYTLGSGIDAADLTQEVFLKAVRSIDSFTEDSALYTWLFRIARNTSIDALRRLRTRRRYQADSEMDETRFGFDDDTDTIDSRESVRMVQQAIAQLEPDYRDLIVMREMEGLSIAEIAEIADLKEGTVKSRLFRARLMLKELLTKAGYEHDT</sequence>
<dbReference type="Gene3D" id="1.10.10.10">
    <property type="entry name" value="Winged helix-like DNA-binding domain superfamily/Winged helix DNA-binding domain"/>
    <property type="match status" value="1"/>
</dbReference>
<dbReference type="InterPro" id="IPR013324">
    <property type="entry name" value="RNA_pol_sigma_r3/r4-like"/>
</dbReference>
<accession>A0A345UHT8</accession>
<dbReference type="InterPro" id="IPR007627">
    <property type="entry name" value="RNA_pol_sigma70_r2"/>
</dbReference>
<dbReference type="PANTHER" id="PTHR43133:SF51">
    <property type="entry name" value="RNA POLYMERASE SIGMA FACTOR"/>
    <property type="match status" value="1"/>
</dbReference>
<dbReference type="Gene3D" id="1.10.1740.10">
    <property type="match status" value="1"/>
</dbReference>
<name>A0A345UHT8_9BACT</name>
<dbReference type="OrthoDB" id="9780326at2"/>
<dbReference type="NCBIfam" id="TIGR02937">
    <property type="entry name" value="sigma70-ECF"/>
    <property type="match status" value="1"/>
</dbReference>
<dbReference type="EMBL" id="CP027806">
    <property type="protein sequence ID" value="AXJ00040.1"/>
    <property type="molecule type" value="Genomic_DNA"/>
</dbReference>
<dbReference type="Pfam" id="PF08281">
    <property type="entry name" value="Sigma70_r4_2"/>
    <property type="match status" value="1"/>
</dbReference>
<evidence type="ECO:0000313" key="7">
    <source>
        <dbReference type="EMBL" id="AXJ00040.1"/>
    </source>
</evidence>
<dbReference type="Proteomes" id="UP000254808">
    <property type="component" value="Chromosome"/>
</dbReference>
<gene>
    <name evidence="7" type="ORF">CYPRO_0757</name>
</gene>
<evidence type="ECO:0000256" key="2">
    <source>
        <dbReference type="ARBA" id="ARBA00023015"/>
    </source>
</evidence>
<feature type="domain" description="RNA polymerase sigma-70 region 2" evidence="5">
    <location>
        <begin position="16"/>
        <end position="81"/>
    </location>
</feature>
<evidence type="ECO:0000256" key="1">
    <source>
        <dbReference type="ARBA" id="ARBA00010641"/>
    </source>
</evidence>
<evidence type="ECO:0000256" key="3">
    <source>
        <dbReference type="ARBA" id="ARBA00023082"/>
    </source>
</evidence>
<dbReference type="InterPro" id="IPR039425">
    <property type="entry name" value="RNA_pol_sigma-70-like"/>
</dbReference>
<dbReference type="GO" id="GO:0006352">
    <property type="term" value="P:DNA-templated transcription initiation"/>
    <property type="evidence" value="ECO:0007669"/>
    <property type="project" value="InterPro"/>
</dbReference>
<keyword evidence="4" id="KW-0804">Transcription</keyword>
<evidence type="ECO:0000259" key="5">
    <source>
        <dbReference type="Pfam" id="PF04542"/>
    </source>
</evidence>
<evidence type="ECO:0000256" key="4">
    <source>
        <dbReference type="ARBA" id="ARBA00023163"/>
    </source>
</evidence>
<evidence type="ECO:0000259" key="6">
    <source>
        <dbReference type="Pfam" id="PF08281"/>
    </source>
</evidence>
<dbReference type="CDD" id="cd06171">
    <property type="entry name" value="Sigma70_r4"/>
    <property type="match status" value="1"/>
</dbReference>